<reference evidence="1 2" key="1">
    <citation type="submission" date="2020-07" db="EMBL/GenBank/DDBJ databases">
        <title>Novel species isolated from subtropical streams in China.</title>
        <authorList>
            <person name="Lu H."/>
        </authorList>
    </citation>
    <scope>NUCLEOTIDE SEQUENCE [LARGE SCALE GENOMIC DNA]</scope>
    <source>
        <strain evidence="1 2">LX47W</strain>
    </source>
</reference>
<dbReference type="GO" id="GO:0004623">
    <property type="term" value="F:phospholipase A2 activity"/>
    <property type="evidence" value="ECO:0007669"/>
    <property type="project" value="TreeGrafter"/>
</dbReference>
<dbReference type="EMBL" id="JACEZU010000002">
    <property type="protein sequence ID" value="MBA5686264.1"/>
    <property type="molecule type" value="Genomic_DNA"/>
</dbReference>
<dbReference type="AlphaFoldDB" id="A0A7W2F782"/>
<dbReference type="GO" id="GO:0046475">
    <property type="term" value="P:glycerophospholipid catabolic process"/>
    <property type="evidence" value="ECO:0007669"/>
    <property type="project" value="TreeGrafter"/>
</dbReference>
<dbReference type="InterPro" id="IPR016035">
    <property type="entry name" value="Acyl_Trfase/lysoPLipase"/>
</dbReference>
<evidence type="ECO:0000313" key="1">
    <source>
        <dbReference type="EMBL" id="MBA5686264.1"/>
    </source>
</evidence>
<dbReference type="Proteomes" id="UP000573499">
    <property type="component" value="Unassembled WGS sequence"/>
</dbReference>
<gene>
    <name evidence="1" type="ORF">H3H39_04255</name>
</gene>
<proteinExistence type="predicted"/>
<keyword evidence="2" id="KW-1185">Reference proteome</keyword>
<comment type="caution">
    <text evidence="1">The sequence shown here is derived from an EMBL/GenBank/DDBJ whole genome shotgun (WGS) entry which is preliminary data.</text>
</comment>
<protein>
    <submittedName>
        <fullName evidence="1">Uncharacterized protein</fullName>
    </submittedName>
</protein>
<dbReference type="SUPFAM" id="SSF52151">
    <property type="entry name" value="FabD/lysophospholipase-like"/>
    <property type="match status" value="1"/>
</dbReference>
<accession>A0A7W2F782</accession>
<dbReference type="Gene3D" id="3.40.1090.10">
    <property type="entry name" value="Cytosolic phospholipase A2 catalytic domain"/>
    <property type="match status" value="1"/>
</dbReference>
<dbReference type="PANTHER" id="PTHR10728">
    <property type="entry name" value="CYTOSOLIC PHOSPHOLIPASE A2"/>
    <property type="match status" value="1"/>
</dbReference>
<dbReference type="PANTHER" id="PTHR10728:SF40">
    <property type="entry name" value="PATATIN FAMILY PROTEIN"/>
    <property type="match status" value="1"/>
</dbReference>
<name>A0A7W2F782_9BURK</name>
<evidence type="ECO:0000313" key="2">
    <source>
        <dbReference type="Proteomes" id="UP000573499"/>
    </source>
</evidence>
<dbReference type="GO" id="GO:0005829">
    <property type="term" value="C:cytosol"/>
    <property type="evidence" value="ECO:0007669"/>
    <property type="project" value="TreeGrafter"/>
</dbReference>
<dbReference type="RefSeq" id="WP_182152568.1">
    <property type="nucleotide sequence ID" value="NZ_JACEZU010000002.1"/>
</dbReference>
<organism evidence="1 2">
    <name type="scientific">Rugamonas apoptosis</name>
    <dbReference type="NCBI Taxonomy" id="2758570"/>
    <lineage>
        <taxon>Bacteria</taxon>
        <taxon>Pseudomonadati</taxon>
        <taxon>Pseudomonadota</taxon>
        <taxon>Betaproteobacteria</taxon>
        <taxon>Burkholderiales</taxon>
        <taxon>Oxalobacteraceae</taxon>
        <taxon>Telluria group</taxon>
        <taxon>Rugamonas</taxon>
    </lineage>
</organism>
<sequence length="415" mass="45545">MLALLATFGIVALVLGWRVDINKFSLYMMYRMRLVRAYFGASNPHRRPHPFTGFDPADDPALHTLLRKADPAAPAPLQRPYHLINAALNMVSGQELAWQARKAAAFCMSPAYCGYDMPAMPSPDRLTPGAHRGCYRPSADYASRPSVFRDDDAIVKLGMAVAVSGAAASPNMGYHSSPPLTFLMTLFNLRLGRWSPNPIKELDWQRSSPRIGLFSILAELFGLTDSNADFLYLSDGGHFENLGLYELVRRRCRLVVAVDASCDGKFMFEDLGNAIRKCYMDLHVPIVLDARRMLPQAGGGALGASCVTGHIQYRAADGRGQDGVLLYIKPAITGCENADVLNYSKTHPEFPHQSTADQWFDEDQFESYRTLGCQIARGALAAAAERVAVRDAGGAVLRHRIGRLALLLSRPTAVA</sequence>